<name>A0A813YNV4_ADIRI</name>
<evidence type="ECO:0000256" key="8">
    <source>
        <dbReference type="ARBA" id="ARBA00023136"/>
    </source>
</evidence>
<feature type="transmembrane region" description="Helical" evidence="10">
    <location>
        <begin position="38"/>
        <end position="60"/>
    </location>
</feature>
<evidence type="ECO:0000256" key="5">
    <source>
        <dbReference type="ARBA" id="ARBA00022832"/>
    </source>
</evidence>
<evidence type="ECO:0000313" key="14">
    <source>
        <dbReference type="Proteomes" id="UP000663852"/>
    </source>
</evidence>
<keyword evidence="7 10" id="KW-0443">Lipid metabolism</keyword>
<organism evidence="11 14">
    <name type="scientific">Adineta ricciae</name>
    <name type="common">Rotifer</name>
    <dbReference type="NCBI Taxonomy" id="249248"/>
    <lineage>
        <taxon>Eukaryota</taxon>
        <taxon>Metazoa</taxon>
        <taxon>Spiralia</taxon>
        <taxon>Gnathifera</taxon>
        <taxon>Rotifera</taxon>
        <taxon>Eurotatoria</taxon>
        <taxon>Bdelloidea</taxon>
        <taxon>Adinetida</taxon>
        <taxon>Adinetidae</taxon>
        <taxon>Adineta</taxon>
    </lineage>
</organism>
<evidence type="ECO:0000313" key="12">
    <source>
        <dbReference type="EMBL" id="CAF1179462.1"/>
    </source>
</evidence>
<dbReference type="EMBL" id="CAJNOR010001659">
    <property type="protein sequence ID" value="CAF1179462.1"/>
    <property type="molecule type" value="Genomic_DNA"/>
</dbReference>
<evidence type="ECO:0000256" key="2">
    <source>
        <dbReference type="ARBA" id="ARBA00022516"/>
    </source>
</evidence>
<evidence type="ECO:0000256" key="9">
    <source>
        <dbReference type="ARBA" id="ARBA00023160"/>
    </source>
</evidence>
<evidence type="ECO:0000256" key="4">
    <source>
        <dbReference type="ARBA" id="ARBA00022692"/>
    </source>
</evidence>
<dbReference type="Pfam" id="PF01151">
    <property type="entry name" value="ELO"/>
    <property type="match status" value="1"/>
</dbReference>
<dbReference type="GO" id="GO:0009922">
    <property type="term" value="F:fatty acid elongase activity"/>
    <property type="evidence" value="ECO:0007669"/>
    <property type="project" value="UniProtKB-EC"/>
</dbReference>
<dbReference type="OrthoDB" id="10259681at2759"/>
<dbReference type="PANTHER" id="PTHR11157:SF17">
    <property type="entry name" value="ELONGATION OF VERY LONG CHAIN FATTY ACIDS PROTEIN 6"/>
    <property type="match status" value="1"/>
</dbReference>
<feature type="transmembrane region" description="Helical" evidence="10">
    <location>
        <begin position="247"/>
        <end position="266"/>
    </location>
</feature>
<dbReference type="GO" id="GO:0034626">
    <property type="term" value="P:fatty acid elongation, polyunsaturated fatty acid"/>
    <property type="evidence" value="ECO:0007669"/>
    <property type="project" value="TreeGrafter"/>
</dbReference>
<keyword evidence="5 10" id="KW-0276">Fatty acid metabolism</keyword>
<feature type="transmembrane region" description="Helical" evidence="10">
    <location>
        <begin position="72"/>
        <end position="89"/>
    </location>
</feature>
<comment type="subcellular location">
    <subcellularLocation>
        <location evidence="1">Membrane</location>
        <topology evidence="1">Multi-pass membrane protein</topology>
    </subcellularLocation>
</comment>
<dbReference type="Proteomes" id="UP000663852">
    <property type="component" value="Unassembled WGS sequence"/>
</dbReference>
<feature type="transmembrane region" description="Helical" evidence="10">
    <location>
        <begin position="120"/>
        <end position="141"/>
    </location>
</feature>
<dbReference type="GO" id="GO:0034625">
    <property type="term" value="P:fatty acid elongation, monounsaturated fatty acid"/>
    <property type="evidence" value="ECO:0007669"/>
    <property type="project" value="TreeGrafter"/>
</dbReference>
<evidence type="ECO:0000313" key="11">
    <source>
        <dbReference type="EMBL" id="CAF0887460.1"/>
    </source>
</evidence>
<dbReference type="PANTHER" id="PTHR11157">
    <property type="entry name" value="FATTY ACID ACYL TRANSFERASE-RELATED"/>
    <property type="match status" value="1"/>
</dbReference>
<proteinExistence type="inferred from homology"/>
<dbReference type="GO" id="GO:0042761">
    <property type="term" value="P:very long-chain fatty acid biosynthetic process"/>
    <property type="evidence" value="ECO:0007669"/>
    <property type="project" value="TreeGrafter"/>
</dbReference>
<evidence type="ECO:0000313" key="13">
    <source>
        <dbReference type="Proteomes" id="UP000663828"/>
    </source>
</evidence>
<keyword evidence="3 10" id="KW-0808">Transferase</keyword>
<evidence type="ECO:0000256" key="7">
    <source>
        <dbReference type="ARBA" id="ARBA00023098"/>
    </source>
</evidence>
<feature type="transmembrane region" description="Helical" evidence="10">
    <location>
        <begin position="174"/>
        <end position="194"/>
    </location>
</feature>
<dbReference type="GO" id="GO:0019367">
    <property type="term" value="P:fatty acid elongation, saturated fatty acid"/>
    <property type="evidence" value="ECO:0007669"/>
    <property type="project" value="TreeGrafter"/>
</dbReference>
<sequence>MKTVTDTNGITHSLVWDFELSFFDQQKFLTIEKLMYDWWWLSIPYALLYIIAIFVGRAWMVRRNAKFELRTSLVLWNTFLTIFSFWGASRCVPELIHSLIHHGFWYSVCDPSYKEGITGLWAWLFMLSKVPETLDTLFIVLRRQQLIFLHWYHHASVLIYCFYSYAYFVSTGRWFVSMNYCVHTIMYGYFALRAARIRLPRSLQQFITILQLIQMVIGCTVNIAAFYHKQDGYSCATSYVNIKISLAMYLSYLILFAHFFYTSYICKSSEKKSKEKDN</sequence>
<evidence type="ECO:0000256" key="1">
    <source>
        <dbReference type="ARBA" id="ARBA00004141"/>
    </source>
</evidence>
<dbReference type="InterPro" id="IPR002076">
    <property type="entry name" value="ELO_fam"/>
</dbReference>
<accession>A0A813YNV4</accession>
<keyword evidence="13" id="KW-1185">Reference proteome</keyword>
<keyword evidence="6 10" id="KW-1133">Transmembrane helix</keyword>
<dbReference type="EC" id="2.3.1.199" evidence="10"/>
<keyword evidence="9 10" id="KW-0275">Fatty acid biosynthesis</keyword>
<evidence type="ECO:0000256" key="3">
    <source>
        <dbReference type="ARBA" id="ARBA00022679"/>
    </source>
</evidence>
<evidence type="ECO:0000256" key="6">
    <source>
        <dbReference type="ARBA" id="ARBA00022989"/>
    </source>
</evidence>
<keyword evidence="4 10" id="KW-0812">Transmembrane</keyword>
<dbReference type="GO" id="GO:0005789">
    <property type="term" value="C:endoplasmic reticulum membrane"/>
    <property type="evidence" value="ECO:0007669"/>
    <property type="project" value="TreeGrafter"/>
</dbReference>
<dbReference type="PROSITE" id="PS01188">
    <property type="entry name" value="ELO"/>
    <property type="match status" value="1"/>
</dbReference>
<gene>
    <name evidence="11" type="ORF">EDS130_LOCUS9101</name>
    <name evidence="12" type="ORF">XAT740_LOCUS22493</name>
</gene>
<dbReference type="AlphaFoldDB" id="A0A813YNV4"/>
<comment type="similarity">
    <text evidence="10">Belongs to the ELO family.</text>
</comment>
<protein>
    <recommendedName>
        <fullName evidence="10">Elongation of very long chain fatty acids protein</fullName>
        <ecNumber evidence="10">2.3.1.199</ecNumber>
    </recommendedName>
    <alternativeName>
        <fullName evidence="10">Very-long-chain 3-oxoacyl-CoA synthase</fullName>
    </alternativeName>
</protein>
<reference evidence="11" key="1">
    <citation type="submission" date="2021-02" db="EMBL/GenBank/DDBJ databases">
        <authorList>
            <person name="Nowell W R."/>
        </authorList>
    </citation>
    <scope>NUCLEOTIDE SEQUENCE</scope>
</reference>
<feature type="transmembrane region" description="Helical" evidence="10">
    <location>
        <begin position="206"/>
        <end position="227"/>
    </location>
</feature>
<keyword evidence="2 10" id="KW-0444">Lipid biosynthesis</keyword>
<dbReference type="EMBL" id="CAJNOJ010000030">
    <property type="protein sequence ID" value="CAF0887460.1"/>
    <property type="molecule type" value="Genomic_DNA"/>
</dbReference>
<dbReference type="GO" id="GO:0030148">
    <property type="term" value="P:sphingolipid biosynthetic process"/>
    <property type="evidence" value="ECO:0007669"/>
    <property type="project" value="TreeGrafter"/>
</dbReference>
<evidence type="ECO:0000256" key="10">
    <source>
        <dbReference type="RuleBase" id="RU361115"/>
    </source>
</evidence>
<keyword evidence="8 10" id="KW-0472">Membrane</keyword>
<dbReference type="InterPro" id="IPR030457">
    <property type="entry name" value="ELO_CS"/>
</dbReference>
<comment type="catalytic activity">
    <reaction evidence="10">
        <text>a very-long-chain acyl-CoA + malonyl-CoA + H(+) = a very-long-chain 3-oxoacyl-CoA + CO2 + CoA</text>
        <dbReference type="Rhea" id="RHEA:32727"/>
        <dbReference type="ChEBI" id="CHEBI:15378"/>
        <dbReference type="ChEBI" id="CHEBI:16526"/>
        <dbReference type="ChEBI" id="CHEBI:57287"/>
        <dbReference type="ChEBI" id="CHEBI:57384"/>
        <dbReference type="ChEBI" id="CHEBI:90725"/>
        <dbReference type="ChEBI" id="CHEBI:90736"/>
        <dbReference type="EC" id="2.3.1.199"/>
    </reaction>
</comment>
<dbReference type="Proteomes" id="UP000663828">
    <property type="component" value="Unassembled WGS sequence"/>
</dbReference>
<comment type="caution">
    <text evidence="11">The sequence shown here is derived from an EMBL/GenBank/DDBJ whole genome shotgun (WGS) entry which is preliminary data.</text>
</comment>
<feature type="transmembrane region" description="Helical" evidence="10">
    <location>
        <begin position="148"/>
        <end position="168"/>
    </location>
</feature>